<feature type="domain" description="DUF6429" evidence="1">
    <location>
        <begin position="7"/>
        <end position="82"/>
    </location>
</feature>
<evidence type="ECO:0000313" key="3">
    <source>
        <dbReference type="Proteomes" id="UP000074310"/>
    </source>
</evidence>
<dbReference type="AlphaFoldDB" id="A0A147I002"/>
<evidence type="ECO:0000259" key="1">
    <source>
        <dbReference type="Pfam" id="PF20008"/>
    </source>
</evidence>
<dbReference type="InterPro" id="IPR045489">
    <property type="entry name" value="DUF6429"/>
</dbReference>
<dbReference type="EMBL" id="LDTB01000050">
    <property type="protein sequence ID" value="KTT70593.1"/>
    <property type="molecule type" value="Genomic_DNA"/>
</dbReference>
<keyword evidence="3" id="KW-1185">Reference proteome</keyword>
<dbReference type="RefSeq" id="WP_058756184.1">
    <property type="nucleotide sequence ID" value="NZ_LDTB01000050.1"/>
</dbReference>
<protein>
    <recommendedName>
        <fullName evidence="1">DUF6429 domain-containing protein</fullName>
    </recommendedName>
</protein>
<proteinExistence type="predicted"/>
<reference evidence="2 3" key="1">
    <citation type="journal article" date="2016" name="Front. Microbiol.">
        <title>Genomic Resource of Rice Seed Associated Bacteria.</title>
        <authorList>
            <person name="Midha S."/>
            <person name="Bansal K."/>
            <person name="Sharma S."/>
            <person name="Kumar N."/>
            <person name="Patil P.P."/>
            <person name="Chaudhry V."/>
            <person name="Patil P.B."/>
        </authorList>
    </citation>
    <scope>NUCLEOTIDE SEQUENCE [LARGE SCALE GENOMIC DNA]</scope>
    <source>
        <strain evidence="2 3">NS334</strain>
    </source>
</reference>
<gene>
    <name evidence="2" type="ORF">NS334_11935</name>
</gene>
<dbReference type="Proteomes" id="UP000074310">
    <property type="component" value="Unassembled WGS sequence"/>
</dbReference>
<organism evidence="2 3">
    <name type="scientific">Sphingomonas endophytica</name>
    <dbReference type="NCBI Taxonomy" id="869719"/>
    <lineage>
        <taxon>Bacteria</taxon>
        <taxon>Pseudomonadati</taxon>
        <taxon>Pseudomonadota</taxon>
        <taxon>Alphaproteobacteria</taxon>
        <taxon>Sphingomonadales</taxon>
        <taxon>Sphingomonadaceae</taxon>
        <taxon>Sphingomonas</taxon>
    </lineage>
</organism>
<dbReference type="Pfam" id="PF20008">
    <property type="entry name" value="DUF6429"/>
    <property type="match status" value="1"/>
</dbReference>
<accession>A0A147I002</accession>
<dbReference type="OrthoDB" id="8912983at2"/>
<evidence type="ECO:0000313" key="2">
    <source>
        <dbReference type="EMBL" id="KTT70593.1"/>
    </source>
</evidence>
<name>A0A147I002_9SPHN</name>
<sequence>MSIPPVDTDRIDEAVLALLYLTLHRDGAGDPAWRAWKTYDWSALDRLHEQGLIADPANKAKSVALTEEGIQGCKQAFDRLFVRQP</sequence>
<comment type="caution">
    <text evidence="2">The sequence shown here is derived from an EMBL/GenBank/DDBJ whole genome shotgun (WGS) entry which is preliminary data.</text>
</comment>
<dbReference type="PATRIC" id="fig|869719.3.peg.2370"/>